<feature type="transmembrane region" description="Helical" evidence="5">
    <location>
        <begin position="20"/>
        <end position="39"/>
    </location>
</feature>
<dbReference type="PROSITE" id="PS50850">
    <property type="entry name" value="MFS"/>
    <property type="match status" value="1"/>
</dbReference>
<evidence type="ECO:0000256" key="5">
    <source>
        <dbReference type="SAM" id="Phobius"/>
    </source>
</evidence>
<feature type="transmembrane region" description="Helical" evidence="5">
    <location>
        <begin position="170"/>
        <end position="192"/>
    </location>
</feature>
<dbReference type="OrthoDB" id="6612291at2759"/>
<gene>
    <name evidence="7" type="ORF">AFUS01_LOCUS5377</name>
</gene>
<keyword evidence="3 5" id="KW-1133">Transmembrane helix</keyword>
<comment type="subcellular location">
    <subcellularLocation>
        <location evidence="1">Membrane</location>
        <topology evidence="1">Multi-pass membrane protein</topology>
    </subcellularLocation>
</comment>
<keyword evidence="2 5" id="KW-0812">Transmembrane</keyword>
<protein>
    <recommendedName>
        <fullName evidence="6">Major facilitator superfamily (MFS) profile domain-containing protein</fullName>
    </recommendedName>
</protein>
<accession>A0A8J2J8M2</accession>
<dbReference type="GO" id="GO:0016020">
    <property type="term" value="C:membrane"/>
    <property type="evidence" value="ECO:0007669"/>
    <property type="project" value="UniProtKB-SubCell"/>
</dbReference>
<dbReference type="InterPro" id="IPR020846">
    <property type="entry name" value="MFS_dom"/>
</dbReference>
<dbReference type="GO" id="GO:0022857">
    <property type="term" value="F:transmembrane transporter activity"/>
    <property type="evidence" value="ECO:0007669"/>
    <property type="project" value="InterPro"/>
</dbReference>
<evidence type="ECO:0000259" key="6">
    <source>
        <dbReference type="PROSITE" id="PS50850"/>
    </source>
</evidence>
<comment type="caution">
    <text evidence="7">The sequence shown here is derived from an EMBL/GenBank/DDBJ whole genome shotgun (WGS) entry which is preliminary data.</text>
</comment>
<feature type="transmembrane region" description="Helical" evidence="5">
    <location>
        <begin position="242"/>
        <end position="261"/>
    </location>
</feature>
<evidence type="ECO:0000313" key="8">
    <source>
        <dbReference type="Proteomes" id="UP000708208"/>
    </source>
</evidence>
<evidence type="ECO:0000256" key="1">
    <source>
        <dbReference type="ARBA" id="ARBA00004141"/>
    </source>
</evidence>
<dbReference type="PANTHER" id="PTHR48021:SF1">
    <property type="entry name" value="GH07001P-RELATED"/>
    <property type="match status" value="1"/>
</dbReference>
<sequence length="294" mass="33041">MFSMGILFIYVTGMFLSWKFQATSCLIVTLLWFGLLFTIPESSLSLYGTGNVDKARQFLMSVRRWEDINEIGHFEDEPSNVRQGDQYSDTASVHSFLTSIVWKPILMVTALQFFLQLGGVVPIICYAHDVFKIAVGEAANLEFYLVIFGAVNLVTTFVGGINMDQKERRLLMLVSQVLLTLTLVMLGTFVYLRDNQDIKIIQSCEWVPNVCLIVYIIIYPVGVGTVPGILSGEILHSSAKGFSNSVVMVLTSIFGFLTMFYFKLTIIALGPWGLFWCFAVITFLGLLFSYFNLP</sequence>
<feature type="transmembrane region" description="Helical" evidence="5">
    <location>
        <begin position="105"/>
        <end position="131"/>
    </location>
</feature>
<evidence type="ECO:0000256" key="2">
    <source>
        <dbReference type="ARBA" id="ARBA00022692"/>
    </source>
</evidence>
<dbReference type="InterPro" id="IPR005828">
    <property type="entry name" value="MFS_sugar_transport-like"/>
</dbReference>
<reference evidence="7" key="1">
    <citation type="submission" date="2021-06" db="EMBL/GenBank/DDBJ databases">
        <authorList>
            <person name="Hodson N. C."/>
            <person name="Mongue J. A."/>
            <person name="Jaron S. K."/>
        </authorList>
    </citation>
    <scope>NUCLEOTIDE SEQUENCE</scope>
</reference>
<evidence type="ECO:0000256" key="3">
    <source>
        <dbReference type="ARBA" id="ARBA00022989"/>
    </source>
</evidence>
<dbReference type="AlphaFoldDB" id="A0A8J2J8M2"/>
<feature type="transmembrane region" description="Helical" evidence="5">
    <location>
        <begin position="273"/>
        <end position="293"/>
    </location>
</feature>
<evidence type="ECO:0000256" key="4">
    <source>
        <dbReference type="ARBA" id="ARBA00023136"/>
    </source>
</evidence>
<dbReference type="EMBL" id="CAJVCH010034273">
    <property type="protein sequence ID" value="CAG7714819.1"/>
    <property type="molecule type" value="Genomic_DNA"/>
</dbReference>
<dbReference type="PANTHER" id="PTHR48021">
    <property type="match status" value="1"/>
</dbReference>
<dbReference type="Proteomes" id="UP000708208">
    <property type="component" value="Unassembled WGS sequence"/>
</dbReference>
<feature type="transmembrane region" description="Helical" evidence="5">
    <location>
        <begin position="212"/>
        <end position="230"/>
    </location>
</feature>
<feature type="non-terminal residue" evidence="7">
    <location>
        <position position="1"/>
    </location>
</feature>
<name>A0A8J2J8M2_9HEXA</name>
<evidence type="ECO:0000313" key="7">
    <source>
        <dbReference type="EMBL" id="CAG7714819.1"/>
    </source>
</evidence>
<keyword evidence="8" id="KW-1185">Reference proteome</keyword>
<organism evidence="7 8">
    <name type="scientific">Allacma fusca</name>
    <dbReference type="NCBI Taxonomy" id="39272"/>
    <lineage>
        <taxon>Eukaryota</taxon>
        <taxon>Metazoa</taxon>
        <taxon>Ecdysozoa</taxon>
        <taxon>Arthropoda</taxon>
        <taxon>Hexapoda</taxon>
        <taxon>Collembola</taxon>
        <taxon>Symphypleona</taxon>
        <taxon>Sminthuridae</taxon>
        <taxon>Allacma</taxon>
    </lineage>
</organism>
<keyword evidence="4 5" id="KW-0472">Membrane</keyword>
<dbReference type="Pfam" id="PF00083">
    <property type="entry name" value="Sugar_tr"/>
    <property type="match status" value="1"/>
</dbReference>
<feature type="domain" description="Major facilitator superfamily (MFS) profile" evidence="6">
    <location>
        <begin position="1"/>
        <end position="294"/>
    </location>
</feature>
<proteinExistence type="predicted"/>
<dbReference type="InterPro" id="IPR050549">
    <property type="entry name" value="MFS_Trehalose_Transporter"/>
</dbReference>
<feature type="transmembrane region" description="Helical" evidence="5">
    <location>
        <begin position="143"/>
        <end position="163"/>
    </location>
</feature>